<dbReference type="SUPFAM" id="SSF52172">
    <property type="entry name" value="CheY-like"/>
    <property type="match status" value="1"/>
</dbReference>
<dbReference type="PANTHER" id="PTHR43214">
    <property type="entry name" value="TWO-COMPONENT RESPONSE REGULATOR"/>
    <property type="match status" value="1"/>
</dbReference>
<sequence>MNTTHRPTTPRIVIADDSALLREGMAGLLTRRNMEVIATAASATELEQLVEKLHGQNKAPDLVIADVRMPPTMTDDGLRAAVKLRSTIAGMGVLIVSQYVAPAYARTLLESSGTGGLGYLLKDRVSDVVDFLRTIDVVVSGGVVVDTEVTGALVHAKRTGLSELTAREREVLGLMAQGMANQEIAGELVVSAAAVAKHVSNIFSKLHLEPGTDNRRVRAILTYLTDEGLSGR</sequence>
<evidence type="ECO:0000259" key="6">
    <source>
        <dbReference type="PROSITE" id="PS50043"/>
    </source>
</evidence>
<dbReference type="PROSITE" id="PS50043">
    <property type="entry name" value="HTH_LUXR_2"/>
    <property type="match status" value="1"/>
</dbReference>
<comment type="caution">
    <text evidence="8">The sequence shown here is derived from an EMBL/GenBank/DDBJ whole genome shotgun (WGS) entry which is preliminary data.</text>
</comment>
<evidence type="ECO:0000313" key="8">
    <source>
        <dbReference type="EMBL" id="MBN9645178.1"/>
    </source>
</evidence>
<dbReference type="PROSITE" id="PS50110">
    <property type="entry name" value="RESPONSE_REGULATORY"/>
    <property type="match status" value="1"/>
</dbReference>
<evidence type="ECO:0000256" key="4">
    <source>
        <dbReference type="ARBA" id="ARBA00023163"/>
    </source>
</evidence>
<dbReference type="SMART" id="SM00448">
    <property type="entry name" value="REC"/>
    <property type="match status" value="1"/>
</dbReference>
<dbReference type="CDD" id="cd06170">
    <property type="entry name" value="LuxR_C_like"/>
    <property type="match status" value="1"/>
</dbReference>
<dbReference type="PANTHER" id="PTHR43214:SF24">
    <property type="entry name" value="TRANSCRIPTIONAL REGULATORY PROTEIN NARL-RELATED"/>
    <property type="match status" value="1"/>
</dbReference>
<evidence type="ECO:0000256" key="5">
    <source>
        <dbReference type="PROSITE-ProRule" id="PRU00169"/>
    </source>
</evidence>
<feature type="modified residue" description="4-aspartylphosphate" evidence="5">
    <location>
        <position position="66"/>
    </location>
</feature>
<evidence type="ECO:0000259" key="7">
    <source>
        <dbReference type="PROSITE" id="PS50110"/>
    </source>
</evidence>
<dbReference type="GO" id="GO:0000160">
    <property type="term" value="P:phosphorelay signal transduction system"/>
    <property type="evidence" value="ECO:0007669"/>
    <property type="project" value="InterPro"/>
</dbReference>
<evidence type="ECO:0000313" key="9">
    <source>
        <dbReference type="Proteomes" id="UP000664332"/>
    </source>
</evidence>
<dbReference type="InterPro" id="IPR000792">
    <property type="entry name" value="Tscrpt_reg_LuxR_C"/>
</dbReference>
<accession>A0A939E1V4</accession>
<organism evidence="8 9">
    <name type="scientific">Corynebacterium mendelii</name>
    <dbReference type="NCBI Taxonomy" id="2765362"/>
    <lineage>
        <taxon>Bacteria</taxon>
        <taxon>Bacillati</taxon>
        <taxon>Actinomycetota</taxon>
        <taxon>Actinomycetes</taxon>
        <taxon>Mycobacteriales</taxon>
        <taxon>Corynebacteriaceae</taxon>
        <taxon>Corynebacterium</taxon>
    </lineage>
</organism>
<keyword evidence="2" id="KW-0805">Transcription regulation</keyword>
<dbReference type="Gene3D" id="3.40.50.2300">
    <property type="match status" value="1"/>
</dbReference>
<dbReference type="GO" id="GO:0006355">
    <property type="term" value="P:regulation of DNA-templated transcription"/>
    <property type="evidence" value="ECO:0007669"/>
    <property type="project" value="InterPro"/>
</dbReference>
<dbReference type="Pfam" id="PF00072">
    <property type="entry name" value="Response_reg"/>
    <property type="match status" value="1"/>
</dbReference>
<evidence type="ECO:0000256" key="3">
    <source>
        <dbReference type="ARBA" id="ARBA00023125"/>
    </source>
</evidence>
<dbReference type="InterPro" id="IPR058245">
    <property type="entry name" value="NreC/VraR/RcsB-like_REC"/>
</dbReference>
<dbReference type="InterPro" id="IPR039420">
    <property type="entry name" value="WalR-like"/>
</dbReference>
<dbReference type="InterPro" id="IPR011006">
    <property type="entry name" value="CheY-like_superfamily"/>
</dbReference>
<dbReference type="Pfam" id="PF00196">
    <property type="entry name" value="GerE"/>
    <property type="match status" value="1"/>
</dbReference>
<protein>
    <submittedName>
        <fullName evidence="8">Response regulator transcription factor</fullName>
    </submittedName>
</protein>
<dbReference type="EMBL" id="JAFLEQ010000017">
    <property type="protein sequence ID" value="MBN9645178.1"/>
    <property type="molecule type" value="Genomic_DNA"/>
</dbReference>
<gene>
    <name evidence="8" type="ORF">JZY06_11235</name>
</gene>
<dbReference type="GO" id="GO:0003677">
    <property type="term" value="F:DNA binding"/>
    <property type="evidence" value="ECO:0007669"/>
    <property type="project" value="UniProtKB-KW"/>
</dbReference>
<evidence type="ECO:0000256" key="2">
    <source>
        <dbReference type="ARBA" id="ARBA00023015"/>
    </source>
</evidence>
<reference evidence="8" key="1">
    <citation type="submission" date="2021-03" db="EMBL/GenBank/DDBJ databases">
        <authorList>
            <person name="Sun Q."/>
        </authorList>
    </citation>
    <scope>NUCLEOTIDE SEQUENCE</scope>
    <source>
        <strain evidence="8">CCM 8862</strain>
    </source>
</reference>
<dbReference type="PRINTS" id="PR00038">
    <property type="entry name" value="HTHLUXR"/>
</dbReference>
<dbReference type="AlphaFoldDB" id="A0A939E1V4"/>
<name>A0A939E1V4_9CORY</name>
<keyword evidence="1 5" id="KW-0597">Phosphoprotein</keyword>
<dbReference type="CDD" id="cd17535">
    <property type="entry name" value="REC_NarL-like"/>
    <property type="match status" value="1"/>
</dbReference>
<keyword evidence="4" id="KW-0804">Transcription</keyword>
<dbReference type="Proteomes" id="UP000664332">
    <property type="component" value="Unassembled WGS sequence"/>
</dbReference>
<dbReference type="InterPro" id="IPR001789">
    <property type="entry name" value="Sig_transdc_resp-reg_receiver"/>
</dbReference>
<feature type="domain" description="Response regulatory" evidence="7">
    <location>
        <begin position="11"/>
        <end position="137"/>
    </location>
</feature>
<feature type="domain" description="HTH luxR-type" evidence="6">
    <location>
        <begin position="157"/>
        <end position="228"/>
    </location>
</feature>
<evidence type="ECO:0000256" key="1">
    <source>
        <dbReference type="ARBA" id="ARBA00022553"/>
    </source>
</evidence>
<keyword evidence="3" id="KW-0238">DNA-binding</keyword>
<dbReference type="RefSeq" id="WP_207279650.1">
    <property type="nucleotide sequence ID" value="NZ_JAFLEQ010000017.1"/>
</dbReference>
<dbReference type="SMART" id="SM00421">
    <property type="entry name" value="HTH_LUXR"/>
    <property type="match status" value="1"/>
</dbReference>
<proteinExistence type="predicted"/>
<keyword evidence="9" id="KW-1185">Reference proteome</keyword>